<feature type="transmembrane region" description="Helical" evidence="1">
    <location>
        <begin position="33"/>
        <end position="54"/>
    </location>
</feature>
<organism evidence="2 3">
    <name type="scientific">Pristionchus entomophagus</name>
    <dbReference type="NCBI Taxonomy" id="358040"/>
    <lineage>
        <taxon>Eukaryota</taxon>
        <taxon>Metazoa</taxon>
        <taxon>Ecdysozoa</taxon>
        <taxon>Nematoda</taxon>
        <taxon>Chromadorea</taxon>
        <taxon>Rhabditida</taxon>
        <taxon>Rhabditina</taxon>
        <taxon>Diplogasteromorpha</taxon>
        <taxon>Diplogasteroidea</taxon>
        <taxon>Neodiplogasteridae</taxon>
        <taxon>Pristionchus</taxon>
    </lineage>
</organism>
<keyword evidence="3" id="KW-1185">Reference proteome</keyword>
<keyword evidence="1" id="KW-0812">Transmembrane</keyword>
<comment type="caution">
    <text evidence="2">The sequence shown here is derived from an EMBL/GenBank/DDBJ whole genome shotgun (WGS) entry which is preliminary data.</text>
</comment>
<proteinExistence type="predicted"/>
<reference evidence="2" key="1">
    <citation type="submission" date="2023-10" db="EMBL/GenBank/DDBJ databases">
        <title>Genome assembly of Pristionchus species.</title>
        <authorList>
            <person name="Yoshida K."/>
            <person name="Sommer R.J."/>
        </authorList>
    </citation>
    <scope>NUCLEOTIDE SEQUENCE</scope>
    <source>
        <strain evidence="2">RS0144</strain>
    </source>
</reference>
<dbReference type="AlphaFoldDB" id="A0AAV5TER6"/>
<evidence type="ECO:0000256" key="1">
    <source>
        <dbReference type="SAM" id="Phobius"/>
    </source>
</evidence>
<feature type="non-terminal residue" evidence="2">
    <location>
        <position position="1"/>
    </location>
</feature>
<name>A0AAV5TER6_9BILA</name>
<keyword evidence="1" id="KW-0472">Membrane</keyword>
<protein>
    <submittedName>
        <fullName evidence="2">Uncharacterized protein</fullName>
    </submittedName>
</protein>
<sequence>YITSLHSAHNQVVLRDLSANLQSLFPDSMRTRLLAVLIGLMLLASTPFLLLSMINKGSSEENDDPVSSRSCILLECPSVPVGVLQCTHHTECKNKSEFSATSATSCSCINVLPTGCKAVNSTTATDVKGVLSICEATKGNWVLPPPQVSNEGRRVVSVVVPRFFDKGMYKQDGIRLSRLFINARFRPAADKPCIQVAGVEMFTYTNGLCLLRSRVTMPGVEHVSDDHYYYDDQTPLETSLSRDYFFGAISAEFWMDMTKEKIVRLPGAAANSTGVRFKSLLKSGILEHHLPPLTPPSMALTTRYMTTTKPK</sequence>
<accession>A0AAV5TER6</accession>
<dbReference type="Proteomes" id="UP001432027">
    <property type="component" value="Unassembled WGS sequence"/>
</dbReference>
<keyword evidence="1" id="KW-1133">Transmembrane helix</keyword>
<evidence type="ECO:0000313" key="2">
    <source>
        <dbReference type="EMBL" id="GMS91498.1"/>
    </source>
</evidence>
<gene>
    <name evidence="2" type="ORF">PENTCL1PPCAC_13673</name>
</gene>
<evidence type="ECO:0000313" key="3">
    <source>
        <dbReference type="Proteomes" id="UP001432027"/>
    </source>
</evidence>
<dbReference type="EMBL" id="BTSX01000003">
    <property type="protein sequence ID" value="GMS91498.1"/>
    <property type="molecule type" value="Genomic_DNA"/>
</dbReference>